<dbReference type="InterPro" id="IPR023401">
    <property type="entry name" value="ODC_N"/>
</dbReference>
<sequence length="341" mass="35379">MAPSGQTTGAGGRSTGLTHLSAVAIAELVDGPSAVRVLTEALVSGHVDPEQDSPRLFAPSGPGAEFLMMPSATGGASGVKVLTLAPDNPEDGHPNVQGVYVLFETEHHAPLAVLDAAELTLVRTPATTVMAAQHLIAARLGVDPGSAVRAQRVVVFGAGPQAERHIAYLNAVLHPDDIAVVGRRPEGVDPLVARSAALGAPVRPADAARDLPRADLIVCATSSRTPLFDAGDVPADAVVCAIGVHGPDKRELPAELVLNADVVVESRASAMRESGNLLLARPATEWVADAERGRPLANLAELVTGRFTPSPGRPAVFSGVGMAWEDLVVAQHAYDRYRQRA</sequence>
<keyword evidence="2" id="KW-1185">Reference proteome</keyword>
<dbReference type="Gene3D" id="3.30.1780.10">
    <property type="entry name" value="ornithine cyclodeaminase, domain 1"/>
    <property type="match status" value="1"/>
</dbReference>
<name>A0ABS6B060_9NOCA</name>
<dbReference type="InterPro" id="IPR036291">
    <property type="entry name" value="NAD(P)-bd_dom_sf"/>
</dbReference>
<protein>
    <submittedName>
        <fullName evidence="1">Ornithine cyclodeaminase family protein</fullName>
    </submittedName>
</protein>
<dbReference type="InterPro" id="IPR003462">
    <property type="entry name" value="ODC_Mu_crystall"/>
</dbReference>
<comment type="caution">
    <text evidence="1">The sequence shown here is derived from an EMBL/GenBank/DDBJ whole genome shotgun (WGS) entry which is preliminary data.</text>
</comment>
<accession>A0ABS6B060</accession>
<dbReference type="PANTHER" id="PTHR13812">
    <property type="entry name" value="KETIMINE REDUCTASE MU-CRYSTALLIN"/>
    <property type="match status" value="1"/>
</dbReference>
<dbReference type="Proteomes" id="UP000733379">
    <property type="component" value="Unassembled WGS sequence"/>
</dbReference>
<dbReference type="PIRSF" id="PIRSF001439">
    <property type="entry name" value="CryM"/>
    <property type="match status" value="1"/>
</dbReference>
<gene>
    <name evidence="1" type="ORF">KO481_19425</name>
</gene>
<organism evidence="1 2">
    <name type="scientific">Nocardia albiluteola</name>
    <dbReference type="NCBI Taxonomy" id="2842303"/>
    <lineage>
        <taxon>Bacteria</taxon>
        <taxon>Bacillati</taxon>
        <taxon>Actinomycetota</taxon>
        <taxon>Actinomycetes</taxon>
        <taxon>Mycobacteriales</taxon>
        <taxon>Nocardiaceae</taxon>
        <taxon>Nocardia</taxon>
    </lineage>
</organism>
<reference evidence="1 2" key="1">
    <citation type="submission" date="2021-06" db="EMBL/GenBank/DDBJ databases">
        <title>Actinomycetes sequencing.</title>
        <authorList>
            <person name="Shan Q."/>
        </authorList>
    </citation>
    <scope>NUCLEOTIDE SEQUENCE [LARGE SCALE GENOMIC DNA]</scope>
    <source>
        <strain evidence="1 2">NEAU-G5</strain>
    </source>
</reference>
<dbReference type="Gene3D" id="3.40.50.720">
    <property type="entry name" value="NAD(P)-binding Rossmann-like Domain"/>
    <property type="match status" value="1"/>
</dbReference>
<dbReference type="SUPFAM" id="SSF51735">
    <property type="entry name" value="NAD(P)-binding Rossmann-fold domains"/>
    <property type="match status" value="1"/>
</dbReference>
<proteinExistence type="predicted"/>
<evidence type="ECO:0000313" key="1">
    <source>
        <dbReference type="EMBL" id="MBU3063693.1"/>
    </source>
</evidence>
<dbReference type="PANTHER" id="PTHR13812:SF19">
    <property type="entry name" value="KETIMINE REDUCTASE MU-CRYSTALLIN"/>
    <property type="match status" value="1"/>
</dbReference>
<dbReference type="EMBL" id="JAHKNI010000006">
    <property type="protein sequence ID" value="MBU3063693.1"/>
    <property type="molecule type" value="Genomic_DNA"/>
</dbReference>
<evidence type="ECO:0000313" key="2">
    <source>
        <dbReference type="Proteomes" id="UP000733379"/>
    </source>
</evidence>
<dbReference type="Pfam" id="PF02423">
    <property type="entry name" value="OCD_Mu_crystall"/>
    <property type="match status" value="1"/>
</dbReference>